<dbReference type="EMBL" id="CP053840">
    <property type="protein sequence ID" value="QKF68404.1"/>
    <property type="molecule type" value="Genomic_DNA"/>
</dbReference>
<name>A0AAE7BDI4_9BACT</name>
<sequence length="382" mass="44896">MDIEKMKKLNVAFYISSSKKVGGGFQYEYKAISLLLNANFNDINILIMTDIRNVVAEYTEMGIETIFIKYRQEDDTLISMEEFLTRRNIDLVYFLTPSSKAKELINIPYVMTVWDLCHRDFNEFPEVRNNNEFEKREERYTTLLKKAIKVTTDSELGKKNICYRYGIDESRVKILKFLPQTMNNDKYINIKEKYNISNNYIYYPAQFWAHKNHIYILKALKILKEQYNLTIDTIFTGSDYGNLNYILEKAHEFDIKKQVHYLGFVDEEEISNLYKQSIALVMPTYFGPTNIPPLEAFSLNVPVCYSDLEGLREQVGEAAFLMNLQDPNSLVKHLLTILEDNSIVTDKILLGQNIINSWTEKDFLNGIYNILDEYKILRECWK</sequence>
<protein>
    <submittedName>
        <fullName evidence="2">Glycosyltransferase, family 1</fullName>
    </submittedName>
</protein>
<dbReference type="AlphaFoldDB" id="A0AAE7BDI4"/>
<dbReference type="SUPFAM" id="SSF53756">
    <property type="entry name" value="UDP-Glycosyltransferase/glycogen phosphorylase"/>
    <property type="match status" value="1"/>
</dbReference>
<dbReference type="InterPro" id="IPR001296">
    <property type="entry name" value="Glyco_trans_1"/>
</dbReference>
<dbReference type="GO" id="GO:0016757">
    <property type="term" value="F:glycosyltransferase activity"/>
    <property type="evidence" value="ECO:0007669"/>
    <property type="project" value="InterPro"/>
</dbReference>
<evidence type="ECO:0000313" key="3">
    <source>
        <dbReference type="Proteomes" id="UP000503482"/>
    </source>
</evidence>
<gene>
    <name evidence="2" type="ORF">AVENP_2929</name>
</gene>
<dbReference type="PANTHER" id="PTHR46401:SF8">
    <property type="entry name" value="BLL6006 PROTEIN"/>
    <property type="match status" value="1"/>
</dbReference>
<keyword evidence="3" id="KW-1185">Reference proteome</keyword>
<evidence type="ECO:0000259" key="1">
    <source>
        <dbReference type="Pfam" id="PF00534"/>
    </source>
</evidence>
<evidence type="ECO:0000313" key="2">
    <source>
        <dbReference type="EMBL" id="QKF68404.1"/>
    </source>
</evidence>
<accession>A0AAE7BDI4</accession>
<dbReference type="RefSeq" id="WP_128359575.1">
    <property type="nucleotide sequence ID" value="NZ_CP053840.1"/>
</dbReference>
<dbReference type="Pfam" id="PF00534">
    <property type="entry name" value="Glycos_transf_1"/>
    <property type="match status" value="1"/>
</dbReference>
<dbReference type="KEGG" id="avp:AVENP_2929"/>
<reference evidence="2 3" key="1">
    <citation type="submission" date="2020-05" db="EMBL/GenBank/DDBJ databases">
        <title>Complete genome sequencing of Campylobacter and Arcobacter type strains.</title>
        <authorList>
            <person name="Miller W.G."/>
            <person name="Yee E."/>
        </authorList>
    </citation>
    <scope>NUCLEOTIDE SEQUENCE [LARGE SCALE GENOMIC DNA]</scope>
    <source>
        <strain evidence="2 3">LMG 26156</strain>
    </source>
</reference>
<organism evidence="2 3">
    <name type="scientific">Arcobacter venerupis</name>
    <dbReference type="NCBI Taxonomy" id="1054033"/>
    <lineage>
        <taxon>Bacteria</taxon>
        <taxon>Pseudomonadati</taxon>
        <taxon>Campylobacterota</taxon>
        <taxon>Epsilonproteobacteria</taxon>
        <taxon>Campylobacterales</taxon>
        <taxon>Arcobacteraceae</taxon>
        <taxon>Arcobacter</taxon>
    </lineage>
</organism>
<dbReference type="PANTHER" id="PTHR46401">
    <property type="entry name" value="GLYCOSYLTRANSFERASE WBBK-RELATED"/>
    <property type="match status" value="1"/>
</dbReference>
<dbReference type="Gene3D" id="3.40.50.2000">
    <property type="entry name" value="Glycogen Phosphorylase B"/>
    <property type="match status" value="2"/>
</dbReference>
<proteinExistence type="predicted"/>
<feature type="domain" description="Glycosyl transferase family 1" evidence="1">
    <location>
        <begin position="191"/>
        <end position="341"/>
    </location>
</feature>
<dbReference type="Proteomes" id="UP000503482">
    <property type="component" value="Chromosome"/>
</dbReference>